<accession>A0A261EUU1</accession>
<dbReference type="CDD" id="cd06442">
    <property type="entry name" value="DPM1_like"/>
    <property type="match status" value="1"/>
</dbReference>
<comment type="caution">
    <text evidence="6">The sequence shown here is derived from an EMBL/GenBank/DDBJ whole genome shotgun (WGS) entry which is preliminary data.</text>
</comment>
<evidence type="ECO:0000256" key="1">
    <source>
        <dbReference type="ARBA" id="ARBA00006739"/>
    </source>
</evidence>
<keyword evidence="2" id="KW-0328">Glycosyltransferase</keyword>
<keyword evidence="3 6" id="KW-0808">Transferase</keyword>
<protein>
    <submittedName>
        <fullName evidence="6">Glycosyltransferase</fullName>
    </submittedName>
</protein>
<feature type="region of interest" description="Disordered" evidence="4">
    <location>
        <begin position="1"/>
        <end position="20"/>
    </location>
</feature>
<keyword evidence="7" id="KW-1185">Reference proteome</keyword>
<name>A0A261EUU1_9BIFI</name>
<dbReference type="GO" id="GO:0016020">
    <property type="term" value="C:membrane"/>
    <property type="evidence" value="ECO:0007669"/>
    <property type="project" value="GOC"/>
</dbReference>
<feature type="compositionally biased region" description="Polar residues" evidence="4">
    <location>
        <begin position="1"/>
        <end position="11"/>
    </location>
</feature>
<dbReference type="GO" id="GO:0009247">
    <property type="term" value="P:glycolipid biosynthetic process"/>
    <property type="evidence" value="ECO:0007669"/>
    <property type="project" value="TreeGrafter"/>
</dbReference>
<evidence type="ECO:0000313" key="6">
    <source>
        <dbReference type="EMBL" id="OZG50623.1"/>
    </source>
</evidence>
<dbReference type="InterPro" id="IPR001173">
    <property type="entry name" value="Glyco_trans_2-like"/>
</dbReference>
<dbReference type="Gene3D" id="3.90.550.10">
    <property type="entry name" value="Spore Coat Polysaccharide Biosynthesis Protein SpsA, Chain A"/>
    <property type="match status" value="1"/>
</dbReference>
<sequence>MQASHVLQVSTPRPDKQSDALSRGAGVLVVMPTYNEAASIKSTVGQVLDYCPEITILVVDDCSPDGTGRIADALAGQDTRVHVIHRNGPRGLGPAYLAGFAWGLQGQYCTICEMDMDGSHRPQDLPRLLQKLDQADDIDVVIGSRRVAGGKTVGWPWYRDFISRCGSWYAHRVLHLPIRDATAGFRAYRASMLRRLDLQEVESAGYVFQIDMIRRVQQAGGNIVELPIVFIERRLGASKMGLKIVVEAMVRVTSWWISRVVADLRSR</sequence>
<dbReference type="PANTHER" id="PTHR43398">
    <property type="entry name" value="DOLICHOL-PHOSPHATE MANNOSYLTRANSFERASE SUBUNIT 1"/>
    <property type="match status" value="1"/>
</dbReference>
<dbReference type="InterPro" id="IPR039528">
    <property type="entry name" value="DPM1-like"/>
</dbReference>
<dbReference type="Pfam" id="PF00535">
    <property type="entry name" value="Glycos_transf_2"/>
    <property type="match status" value="1"/>
</dbReference>
<proteinExistence type="inferred from homology"/>
<dbReference type="Proteomes" id="UP000216004">
    <property type="component" value="Unassembled WGS sequence"/>
</dbReference>
<dbReference type="GO" id="GO:0004582">
    <property type="term" value="F:dolichyl-phosphate beta-D-mannosyltransferase activity"/>
    <property type="evidence" value="ECO:0007669"/>
    <property type="project" value="InterPro"/>
</dbReference>
<dbReference type="RefSeq" id="WP_338023396.1">
    <property type="nucleotide sequence ID" value="NZ_MWWS01000003.1"/>
</dbReference>
<reference evidence="6 7" key="1">
    <citation type="journal article" date="2017" name="BMC Genomics">
        <title>Comparative genomic and phylogenomic analyses of the Bifidobacteriaceae family.</title>
        <authorList>
            <person name="Lugli G.A."/>
            <person name="Milani C."/>
            <person name="Turroni F."/>
            <person name="Duranti S."/>
            <person name="Mancabelli L."/>
            <person name="Mangifesta M."/>
            <person name="Ferrario C."/>
            <person name="Modesto M."/>
            <person name="Mattarelli P."/>
            <person name="Jiri K."/>
            <person name="van Sinderen D."/>
            <person name="Ventura M."/>
        </authorList>
    </citation>
    <scope>NUCLEOTIDE SEQUENCE [LARGE SCALE GENOMIC DNA]</scope>
    <source>
        <strain evidence="6 7">DSM 22924</strain>
    </source>
</reference>
<evidence type="ECO:0000259" key="5">
    <source>
        <dbReference type="Pfam" id="PF00535"/>
    </source>
</evidence>
<feature type="domain" description="Glycosyltransferase 2-like" evidence="5">
    <location>
        <begin position="29"/>
        <end position="195"/>
    </location>
</feature>
<dbReference type="FunFam" id="3.90.550.10:FF:000122">
    <property type="entry name" value="Dolichol-phosphate mannosyltransferase subunit 1"/>
    <property type="match status" value="1"/>
</dbReference>
<evidence type="ECO:0000313" key="7">
    <source>
        <dbReference type="Proteomes" id="UP000216004"/>
    </source>
</evidence>
<organism evidence="6 7">
    <name type="scientific">Bombiscardovia coagulans</name>
    <dbReference type="NCBI Taxonomy" id="686666"/>
    <lineage>
        <taxon>Bacteria</taxon>
        <taxon>Bacillati</taxon>
        <taxon>Actinomycetota</taxon>
        <taxon>Actinomycetes</taxon>
        <taxon>Bifidobacteriales</taxon>
        <taxon>Bifidobacteriaceae</taxon>
        <taxon>Bombiscardovia</taxon>
    </lineage>
</organism>
<dbReference type="AlphaFoldDB" id="A0A261EUU1"/>
<comment type="similarity">
    <text evidence="1">Belongs to the glycosyltransferase 2 family.</text>
</comment>
<dbReference type="InterPro" id="IPR029044">
    <property type="entry name" value="Nucleotide-diphossugar_trans"/>
</dbReference>
<gene>
    <name evidence="6" type="ORF">BOCO_0223</name>
</gene>
<dbReference type="SUPFAM" id="SSF53448">
    <property type="entry name" value="Nucleotide-diphospho-sugar transferases"/>
    <property type="match status" value="1"/>
</dbReference>
<dbReference type="EMBL" id="MWWS01000003">
    <property type="protein sequence ID" value="OZG50623.1"/>
    <property type="molecule type" value="Genomic_DNA"/>
</dbReference>
<dbReference type="PANTHER" id="PTHR43398:SF1">
    <property type="entry name" value="DOLICHOL-PHOSPHATE MANNOSYLTRANSFERASE SUBUNIT 1"/>
    <property type="match status" value="1"/>
</dbReference>
<evidence type="ECO:0000256" key="3">
    <source>
        <dbReference type="ARBA" id="ARBA00022679"/>
    </source>
</evidence>
<evidence type="ECO:0000256" key="4">
    <source>
        <dbReference type="SAM" id="MobiDB-lite"/>
    </source>
</evidence>
<evidence type="ECO:0000256" key="2">
    <source>
        <dbReference type="ARBA" id="ARBA00022676"/>
    </source>
</evidence>